<evidence type="ECO:0000313" key="2">
    <source>
        <dbReference type="Proteomes" id="UP000054477"/>
    </source>
</evidence>
<protein>
    <submittedName>
        <fullName evidence="1">Uncharacterized protein</fullName>
    </submittedName>
</protein>
<reference evidence="2" key="2">
    <citation type="submission" date="2015-01" db="EMBL/GenBank/DDBJ databases">
        <title>Evolutionary Origins and Diversification of the Mycorrhizal Mutualists.</title>
        <authorList>
            <consortium name="DOE Joint Genome Institute"/>
            <consortium name="Mycorrhizal Genomics Consortium"/>
            <person name="Kohler A."/>
            <person name="Kuo A."/>
            <person name="Nagy L.G."/>
            <person name="Floudas D."/>
            <person name="Copeland A."/>
            <person name="Barry K.W."/>
            <person name="Cichocki N."/>
            <person name="Veneault-Fourrey C."/>
            <person name="LaButti K."/>
            <person name="Lindquist E.A."/>
            <person name="Lipzen A."/>
            <person name="Lundell T."/>
            <person name="Morin E."/>
            <person name="Murat C."/>
            <person name="Riley R."/>
            <person name="Ohm R."/>
            <person name="Sun H."/>
            <person name="Tunlid A."/>
            <person name="Henrissat B."/>
            <person name="Grigoriev I.V."/>
            <person name="Hibbett D.S."/>
            <person name="Martin F."/>
        </authorList>
    </citation>
    <scope>NUCLEOTIDE SEQUENCE [LARGE SCALE GENOMIC DNA]</scope>
    <source>
        <strain evidence="2">LaAM-08-1</strain>
    </source>
</reference>
<reference evidence="1 2" key="1">
    <citation type="submission" date="2014-04" db="EMBL/GenBank/DDBJ databases">
        <authorList>
            <consortium name="DOE Joint Genome Institute"/>
            <person name="Kuo A."/>
            <person name="Kohler A."/>
            <person name="Nagy L.G."/>
            <person name="Floudas D."/>
            <person name="Copeland A."/>
            <person name="Barry K.W."/>
            <person name="Cichocki N."/>
            <person name="Veneault-Fourrey C."/>
            <person name="LaButti K."/>
            <person name="Lindquist E.A."/>
            <person name="Lipzen A."/>
            <person name="Lundell T."/>
            <person name="Morin E."/>
            <person name="Murat C."/>
            <person name="Sun H."/>
            <person name="Tunlid A."/>
            <person name="Henrissat B."/>
            <person name="Grigoriev I.V."/>
            <person name="Hibbett D.S."/>
            <person name="Martin F."/>
            <person name="Nordberg H.P."/>
            <person name="Cantor M.N."/>
            <person name="Hua S.X."/>
        </authorList>
    </citation>
    <scope>NUCLEOTIDE SEQUENCE [LARGE SCALE GENOMIC DNA]</scope>
    <source>
        <strain evidence="1 2">LaAM-08-1</strain>
    </source>
</reference>
<sequence>MPIFPMIMLPRPLWLLFLKELHEDTLLFNMNNNDHVLVREDGHWNLKGWLSTAVEDNEDLAWSLENGQYCAHLMINSFELAHRAVSVASQSISHPATGSVHSQTPAAATLALQSPIFGYL</sequence>
<dbReference type="Proteomes" id="UP000054477">
    <property type="component" value="Unassembled WGS sequence"/>
</dbReference>
<dbReference type="AlphaFoldDB" id="A0A0C9XUN6"/>
<proteinExistence type="predicted"/>
<organism evidence="1 2">
    <name type="scientific">Laccaria amethystina LaAM-08-1</name>
    <dbReference type="NCBI Taxonomy" id="1095629"/>
    <lineage>
        <taxon>Eukaryota</taxon>
        <taxon>Fungi</taxon>
        <taxon>Dikarya</taxon>
        <taxon>Basidiomycota</taxon>
        <taxon>Agaricomycotina</taxon>
        <taxon>Agaricomycetes</taxon>
        <taxon>Agaricomycetidae</taxon>
        <taxon>Agaricales</taxon>
        <taxon>Agaricineae</taxon>
        <taxon>Hydnangiaceae</taxon>
        <taxon>Laccaria</taxon>
    </lineage>
</organism>
<accession>A0A0C9XUN6</accession>
<keyword evidence="2" id="KW-1185">Reference proteome</keyword>
<name>A0A0C9XUN6_9AGAR</name>
<gene>
    <name evidence="1" type="ORF">K443DRAFT_3997</name>
</gene>
<dbReference type="HOGENOM" id="CLU_2050032_0_0_1"/>
<dbReference type="OrthoDB" id="3070904at2759"/>
<evidence type="ECO:0000313" key="1">
    <source>
        <dbReference type="EMBL" id="KIK05349.1"/>
    </source>
</evidence>
<dbReference type="EMBL" id="KN838561">
    <property type="protein sequence ID" value="KIK05349.1"/>
    <property type="molecule type" value="Genomic_DNA"/>
</dbReference>